<sequence length="84" mass="9851">MEITEYYRGETHTILTHPFTRLPRSPRGRRFLTSLFGSLQLTLSLSHFLPPSSLHFIANLKHGDWPPPNLYHYLVACPFGWWKT</sequence>
<proteinExistence type="predicted"/>
<organism evidence="1 2">
    <name type="scientific">Camellia lanceoleosa</name>
    <dbReference type="NCBI Taxonomy" id="1840588"/>
    <lineage>
        <taxon>Eukaryota</taxon>
        <taxon>Viridiplantae</taxon>
        <taxon>Streptophyta</taxon>
        <taxon>Embryophyta</taxon>
        <taxon>Tracheophyta</taxon>
        <taxon>Spermatophyta</taxon>
        <taxon>Magnoliopsida</taxon>
        <taxon>eudicotyledons</taxon>
        <taxon>Gunneridae</taxon>
        <taxon>Pentapetalae</taxon>
        <taxon>asterids</taxon>
        <taxon>Ericales</taxon>
        <taxon>Theaceae</taxon>
        <taxon>Camellia</taxon>
    </lineage>
</organism>
<dbReference type="EMBL" id="CM045759">
    <property type="protein sequence ID" value="KAI8017139.1"/>
    <property type="molecule type" value="Genomic_DNA"/>
</dbReference>
<reference evidence="1 2" key="1">
    <citation type="journal article" date="2022" name="Plant J.">
        <title>Chromosome-level genome of Camellia lanceoleosa provides a valuable resource for understanding genome evolution and self-incompatibility.</title>
        <authorList>
            <person name="Gong W."/>
            <person name="Xiao S."/>
            <person name="Wang L."/>
            <person name="Liao Z."/>
            <person name="Chang Y."/>
            <person name="Mo W."/>
            <person name="Hu G."/>
            <person name="Li W."/>
            <person name="Zhao G."/>
            <person name="Zhu H."/>
            <person name="Hu X."/>
            <person name="Ji K."/>
            <person name="Xiang X."/>
            <person name="Song Q."/>
            <person name="Yuan D."/>
            <person name="Jin S."/>
            <person name="Zhang L."/>
        </authorList>
    </citation>
    <scope>NUCLEOTIDE SEQUENCE [LARGE SCALE GENOMIC DNA]</scope>
    <source>
        <strain evidence="1">SQ_2022a</strain>
    </source>
</reference>
<evidence type="ECO:0000313" key="2">
    <source>
        <dbReference type="Proteomes" id="UP001060215"/>
    </source>
</evidence>
<gene>
    <name evidence="1" type="ORF">LOK49_LG04G00684</name>
</gene>
<accession>A0ACC0HWM8</accession>
<protein>
    <submittedName>
        <fullName evidence="1">Uncharacterized protein</fullName>
    </submittedName>
</protein>
<evidence type="ECO:0000313" key="1">
    <source>
        <dbReference type="EMBL" id="KAI8017139.1"/>
    </source>
</evidence>
<name>A0ACC0HWM8_9ERIC</name>
<comment type="caution">
    <text evidence="1">The sequence shown here is derived from an EMBL/GenBank/DDBJ whole genome shotgun (WGS) entry which is preliminary data.</text>
</comment>
<keyword evidence="2" id="KW-1185">Reference proteome</keyword>
<dbReference type="Proteomes" id="UP001060215">
    <property type="component" value="Chromosome 2"/>
</dbReference>